<dbReference type="GO" id="GO:0008235">
    <property type="term" value="F:metalloexopeptidase activity"/>
    <property type="evidence" value="ECO:0007669"/>
    <property type="project" value="InterPro"/>
</dbReference>
<keyword evidence="3" id="KW-0378">Hydrolase</keyword>
<evidence type="ECO:0000259" key="2">
    <source>
        <dbReference type="Pfam" id="PF04389"/>
    </source>
</evidence>
<proteinExistence type="predicted"/>
<evidence type="ECO:0000313" key="3">
    <source>
        <dbReference type="EMBL" id="TQF11664.1"/>
    </source>
</evidence>
<dbReference type="Pfam" id="PF04389">
    <property type="entry name" value="Peptidase_M28"/>
    <property type="match status" value="1"/>
</dbReference>
<dbReference type="InterPro" id="IPR045175">
    <property type="entry name" value="M28_fam"/>
</dbReference>
<dbReference type="EMBL" id="VIFM01000176">
    <property type="protein sequence ID" value="TQF11664.1"/>
    <property type="molecule type" value="Genomic_DNA"/>
</dbReference>
<dbReference type="AlphaFoldDB" id="A0A540WTB6"/>
<keyword evidence="4" id="KW-1185">Reference proteome</keyword>
<dbReference type="GO" id="GO:0006508">
    <property type="term" value="P:proteolysis"/>
    <property type="evidence" value="ECO:0007669"/>
    <property type="project" value="InterPro"/>
</dbReference>
<dbReference type="InterPro" id="IPR007484">
    <property type="entry name" value="Peptidase_M28"/>
</dbReference>
<feature type="signal peptide" evidence="1">
    <location>
        <begin position="1"/>
        <end position="19"/>
    </location>
</feature>
<dbReference type="SUPFAM" id="SSF53187">
    <property type="entry name" value="Zn-dependent exopeptidases"/>
    <property type="match status" value="1"/>
</dbReference>
<gene>
    <name evidence="3" type="ORF">FJV41_33120</name>
</gene>
<dbReference type="PANTHER" id="PTHR12147">
    <property type="entry name" value="METALLOPEPTIDASE M28 FAMILY MEMBER"/>
    <property type="match status" value="1"/>
</dbReference>
<keyword evidence="1" id="KW-0732">Signal</keyword>
<sequence>MPRSVLLTSLLLLPSLAPAAEPSPEVKRWWSHVQFLADDRLRGRDTGSEGHREAAAYVAEQLAGLGVKPGAGEGYLQEVALVSRRLVDARSRLTLVREGKRTPLVVGREALISPRQGESGQLDAPLVFVGHGLSIPEANHDDFAGVDLQGKLAVFIYGGPAHIPGPLRAHHSSAAERVKALKKAGAVGAVVLLNPKNMETPWSRSALSRLQPAMNFADTSLDDTSGLQVSVSFNPAHAEKLFTGSPHSFKELLALADASKPLPRFELPMRLQSSAEWVSTPVTSVNVVGVLPGSDPVLAKEYVVLTAHLDHVGVGAPINGDAIYNGAMDNATGVAAVLEVARALQAQKPQRSILFVLVTGEEKGLIGSRYFAAHPTVPRDAIVANFNLDMFLPLFDFTRVVAYGQDESTLLAPLREVASAHGVKLQPDPNPSSMTFIRSDQYAFIRQGVPALSFKFGYAPGSPEERTFKDWYTRHYHAPSDDLRQPIHKDGAIKFVQLLTDLTRTVANAPERPRWNDDSFFRRFARTNTPDGKQDTPLSNP</sequence>
<dbReference type="RefSeq" id="WP_141646593.1">
    <property type="nucleotide sequence ID" value="NZ_VIFM01000176.1"/>
</dbReference>
<dbReference type="Gene3D" id="3.50.30.30">
    <property type="match status" value="1"/>
</dbReference>
<evidence type="ECO:0000313" key="4">
    <source>
        <dbReference type="Proteomes" id="UP000315369"/>
    </source>
</evidence>
<dbReference type="PANTHER" id="PTHR12147:SF26">
    <property type="entry name" value="PEPTIDASE M28 DOMAIN-CONTAINING PROTEIN"/>
    <property type="match status" value="1"/>
</dbReference>
<accession>A0A540WTB6</accession>
<feature type="domain" description="Peptidase M28" evidence="2">
    <location>
        <begin position="286"/>
        <end position="499"/>
    </location>
</feature>
<dbReference type="Proteomes" id="UP000315369">
    <property type="component" value="Unassembled WGS sequence"/>
</dbReference>
<organism evidence="3 4">
    <name type="scientific">Myxococcus llanfairpwllgwyngyllgogerychwyrndrobwllllantysiliogogogochensis</name>
    <dbReference type="NCBI Taxonomy" id="2590453"/>
    <lineage>
        <taxon>Bacteria</taxon>
        <taxon>Pseudomonadati</taxon>
        <taxon>Myxococcota</taxon>
        <taxon>Myxococcia</taxon>
        <taxon>Myxococcales</taxon>
        <taxon>Cystobacterineae</taxon>
        <taxon>Myxococcaceae</taxon>
        <taxon>Myxococcus</taxon>
    </lineage>
</organism>
<protein>
    <submittedName>
        <fullName evidence="3">M20/M25/M40 family metallo-hydrolase</fullName>
    </submittedName>
</protein>
<dbReference type="InterPro" id="IPR046450">
    <property type="entry name" value="PA_dom_sf"/>
</dbReference>
<feature type="chain" id="PRO_5022159368" evidence="1">
    <location>
        <begin position="20"/>
        <end position="541"/>
    </location>
</feature>
<reference evidence="3 4" key="1">
    <citation type="submission" date="2019-06" db="EMBL/GenBank/DDBJ databases">
        <authorList>
            <person name="Livingstone P."/>
            <person name="Whitworth D."/>
        </authorList>
    </citation>
    <scope>NUCLEOTIDE SEQUENCE [LARGE SCALE GENOMIC DNA]</scope>
    <source>
        <strain evidence="3 4">AM401</strain>
    </source>
</reference>
<dbReference type="SUPFAM" id="SSF52025">
    <property type="entry name" value="PA domain"/>
    <property type="match status" value="1"/>
</dbReference>
<dbReference type="Gene3D" id="3.40.630.10">
    <property type="entry name" value="Zn peptidases"/>
    <property type="match status" value="1"/>
</dbReference>
<dbReference type="OrthoDB" id="9778250at2"/>
<dbReference type="CDD" id="cd04820">
    <property type="entry name" value="PA_M28_1_1"/>
    <property type="match status" value="1"/>
</dbReference>
<evidence type="ECO:0000256" key="1">
    <source>
        <dbReference type="SAM" id="SignalP"/>
    </source>
</evidence>
<name>A0A540WTB6_9BACT</name>
<comment type="caution">
    <text evidence="3">The sequence shown here is derived from an EMBL/GenBank/DDBJ whole genome shotgun (WGS) entry which is preliminary data.</text>
</comment>